<evidence type="ECO:0000256" key="4">
    <source>
        <dbReference type="ARBA" id="ARBA00022771"/>
    </source>
</evidence>
<accession>A0ABP1S2Y3</accession>
<keyword evidence="6" id="KW-0539">Nucleus</keyword>
<dbReference type="Proteomes" id="UP001642540">
    <property type="component" value="Unassembled WGS sequence"/>
</dbReference>
<feature type="domain" description="C2H2-type" evidence="9">
    <location>
        <begin position="851"/>
        <end position="879"/>
    </location>
</feature>
<name>A0ABP1S2Y3_9HEXA</name>
<dbReference type="PANTHER" id="PTHR24376:SF235">
    <property type="entry name" value="C2H2-TYPE DOMAIN-CONTAINING PROTEIN"/>
    <property type="match status" value="1"/>
</dbReference>
<gene>
    <name evidence="10" type="ORF">ODALV1_LOCUS29002</name>
</gene>
<feature type="compositionally biased region" description="Acidic residues" evidence="8">
    <location>
        <begin position="311"/>
        <end position="321"/>
    </location>
</feature>
<dbReference type="EMBL" id="CAXLJM020000148">
    <property type="protein sequence ID" value="CAL8142288.1"/>
    <property type="molecule type" value="Genomic_DNA"/>
</dbReference>
<feature type="compositionally biased region" description="Basic and acidic residues" evidence="8">
    <location>
        <begin position="128"/>
        <end position="146"/>
    </location>
</feature>
<evidence type="ECO:0000256" key="8">
    <source>
        <dbReference type="SAM" id="MobiDB-lite"/>
    </source>
</evidence>
<evidence type="ECO:0000256" key="3">
    <source>
        <dbReference type="ARBA" id="ARBA00022737"/>
    </source>
</evidence>
<feature type="compositionally biased region" description="Polar residues" evidence="8">
    <location>
        <begin position="987"/>
        <end position="997"/>
    </location>
</feature>
<dbReference type="PROSITE" id="PS50157">
    <property type="entry name" value="ZINC_FINGER_C2H2_2"/>
    <property type="match status" value="11"/>
</dbReference>
<feature type="compositionally biased region" description="Acidic residues" evidence="8">
    <location>
        <begin position="248"/>
        <end position="272"/>
    </location>
</feature>
<evidence type="ECO:0000313" key="11">
    <source>
        <dbReference type="Proteomes" id="UP001642540"/>
    </source>
</evidence>
<feature type="compositionally biased region" description="Basic residues" evidence="8">
    <location>
        <begin position="147"/>
        <end position="156"/>
    </location>
</feature>
<keyword evidence="3" id="KW-0677">Repeat</keyword>
<comment type="subcellular location">
    <subcellularLocation>
        <location evidence="1">Nucleus</location>
    </subcellularLocation>
</comment>
<comment type="caution">
    <text evidence="10">The sequence shown here is derived from an EMBL/GenBank/DDBJ whole genome shotgun (WGS) entry which is preliminary data.</text>
</comment>
<feature type="domain" description="C2H2-type" evidence="9">
    <location>
        <begin position="630"/>
        <end position="653"/>
    </location>
</feature>
<evidence type="ECO:0000256" key="1">
    <source>
        <dbReference type="ARBA" id="ARBA00004123"/>
    </source>
</evidence>
<feature type="domain" description="C2H2-type" evidence="9">
    <location>
        <begin position="908"/>
        <end position="935"/>
    </location>
</feature>
<feature type="compositionally biased region" description="Basic and acidic residues" evidence="8">
    <location>
        <begin position="196"/>
        <end position="209"/>
    </location>
</feature>
<dbReference type="PROSITE" id="PS00028">
    <property type="entry name" value="ZINC_FINGER_C2H2_1"/>
    <property type="match status" value="10"/>
</dbReference>
<feature type="domain" description="C2H2-type" evidence="9">
    <location>
        <begin position="790"/>
        <end position="818"/>
    </location>
</feature>
<feature type="domain" description="C2H2-type" evidence="9">
    <location>
        <begin position="880"/>
        <end position="907"/>
    </location>
</feature>
<feature type="domain" description="C2H2-type" evidence="9">
    <location>
        <begin position="760"/>
        <end position="789"/>
    </location>
</feature>
<dbReference type="SUPFAM" id="SSF57667">
    <property type="entry name" value="beta-beta-alpha zinc fingers"/>
    <property type="match status" value="6"/>
</dbReference>
<feature type="compositionally biased region" description="Basic and acidic residues" evidence="8">
    <location>
        <begin position="284"/>
        <end position="310"/>
    </location>
</feature>
<dbReference type="PANTHER" id="PTHR24376">
    <property type="entry name" value="ZINC FINGER PROTEIN"/>
    <property type="match status" value="1"/>
</dbReference>
<dbReference type="InterPro" id="IPR036236">
    <property type="entry name" value="Znf_C2H2_sf"/>
</dbReference>
<keyword evidence="2" id="KW-0479">Metal-binding</keyword>
<feature type="domain" description="C2H2-type" evidence="9">
    <location>
        <begin position="822"/>
        <end position="850"/>
    </location>
</feature>
<reference evidence="10 11" key="1">
    <citation type="submission" date="2024-08" db="EMBL/GenBank/DDBJ databases">
        <authorList>
            <person name="Cucini C."/>
            <person name="Frati F."/>
        </authorList>
    </citation>
    <scope>NUCLEOTIDE SEQUENCE [LARGE SCALE GENOMIC DNA]</scope>
</reference>
<evidence type="ECO:0000256" key="2">
    <source>
        <dbReference type="ARBA" id="ARBA00022723"/>
    </source>
</evidence>
<keyword evidence="11" id="KW-1185">Reference proteome</keyword>
<feature type="domain" description="C2H2-type" evidence="9">
    <location>
        <begin position="600"/>
        <end position="628"/>
    </location>
</feature>
<feature type="region of interest" description="Disordered" evidence="8">
    <location>
        <begin position="128"/>
        <end position="170"/>
    </location>
</feature>
<evidence type="ECO:0000313" key="10">
    <source>
        <dbReference type="EMBL" id="CAL8142288.1"/>
    </source>
</evidence>
<dbReference type="Gene3D" id="3.30.160.60">
    <property type="entry name" value="Classic Zinc Finger"/>
    <property type="match status" value="8"/>
</dbReference>
<dbReference type="InterPro" id="IPR022755">
    <property type="entry name" value="Znf_C2H2_jaz"/>
</dbReference>
<feature type="domain" description="C2H2-type" evidence="9">
    <location>
        <begin position="541"/>
        <end position="569"/>
    </location>
</feature>
<dbReference type="Pfam" id="PF00096">
    <property type="entry name" value="zf-C2H2"/>
    <property type="match status" value="3"/>
</dbReference>
<feature type="region of interest" description="Disordered" evidence="8">
    <location>
        <begin position="965"/>
        <end position="1007"/>
    </location>
</feature>
<dbReference type="Pfam" id="PF12874">
    <property type="entry name" value="zf-met"/>
    <property type="match status" value="1"/>
</dbReference>
<evidence type="ECO:0000256" key="5">
    <source>
        <dbReference type="ARBA" id="ARBA00022833"/>
    </source>
</evidence>
<evidence type="ECO:0000256" key="7">
    <source>
        <dbReference type="PROSITE-ProRule" id="PRU00042"/>
    </source>
</evidence>
<sequence length="1045" mass="120266">MESAELEEFCFICNSNNKDATILQSLLSQDSPSKRNGDETAANLEEHLSVILLLRKVLCLRQAFLVSVLESSGKDPSSWNIKLCRMCHRIFGEASFVWSRLKKLHEEFENISEILRCKLVHNIRKSPPNEEDKFQVDKNKKEADKRGRGRLGRKRAKISDSSNVSDSCEDSQGIVDAIRQEFLRTHKGVKKVRFHDDSTGRECDSDAKVKNTNASKTKRRKLPEDDTNYFDAKSPRTQSLPTKRDSNFEDNEVSNEDFNLDDNNESFDDMDVDASQSRSSSPEAEPKDIKKSTDKDSDGDFDPETYHSNEEPDSLAEDSDFELSNADSSKTADGKRRCRKNPFVNGERGVIHKAIKSKTGGTFECSKCQKKGFATSTACDEHILRIHYGGKWPQDYACPVCLDRSFKGENWLRYHMKMRHPGAKLPSDELLERCIKEGTITQLTYEVVPYGQVQSTPTPPEPSKDLETEAAHANIKTEPTDPDEPEDFVTLDEVIKGDPAELKRIPVRMINGSMRYIPVPPEFFQLPEEVVVKFKESTEEITCELCDKKFPTEIQFESHVKRSHEGEKYPYACPMCPKKFERIGHMIIHHMLITHVPGRFHCDRCGNMFKEAILLNAHIQRNHLGIEHPYQCIKCGIRHPRRASLNKHLKRVHKLQLKCYTPERKGGMIRKPAKKKPKRQLKYPCDECSTEFQRAVKFATMEELDVHQKRQHLGISRPYPCTICKKKYSRPSLLDDHMRTHTVRSDLEVDEDDIEPPAIYVCGPCNKEFKTKSQFETHNQGRNHKNFRPYVCELCCQTFRGLRYLHHHQEQKHHEELNLKPSKCKYCGKILSSPRTLDDHVRIKHTKNAKFKCPHCDTHFQFEANMERHINVRHTRTTEYLCPHCPKSFPHNQYLQNHLRIHTGEKPYECKECSKRFADRSTYNRHVEAHGGKIHECPECKKSGFKTRHALGVHMKIHLGIKRNSRNKDHGVGNESNQFYRAPPEGNNVSNDNSSFKGSEGPVSDNMQAPKLSVSEEQGMAQTSTSVDTMPTLYPSFKVDQNIFL</sequence>
<feature type="region of interest" description="Disordered" evidence="8">
    <location>
        <begin position="196"/>
        <end position="341"/>
    </location>
</feature>
<evidence type="ECO:0000259" key="9">
    <source>
        <dbReference type="PROSITE" id="PS50157"/>
    </source>
</evidence>
<dbReference type="InterPro" id="IPR013087">
    <property type="entry name" value="Znf_C2H2_type"/>
</dbReference>
<dbReference type="Pfam" id="PF12171">
    <property type="entry name" value="zf-C2H2_jaz"/>
    <property type="match status" value="1"/>
</dbReference>
<protein>
    <recommendedName>
        <fullName evidence="9">C2H2-type domain-containing protein</fullName>
    </recommendedName>
</protein>
<evidence type="ECO:0000256" key="6">
    <source>
        <dbReference type="ARBA" id="ARBA00023242"/>
    </source>
</evidence>
<keyword evidence="5" id="KW-0862">Zinc</keyword>
<feature type="domain" description="C2H2-type" evidence="9">
    <location>
        <begin position="571"/>
        <end position="600"/>
    </location>
</feature>
<feature type="domain" description="C2H2-type" evidence="9">
    <location>
        <begin position="719"/>
        <end position="746"/>
    </location>
</feature>
<organism evidence="10 11">
    <name type="scientific">Orchesella dallaii</name>
    <dbReference type="NCBI Taxonomy" id="48710"/>
    <lineage>
        <taxon>Eukaryota</taxon>
        <taxon>Metazoa</taxon>
        <taxon>Ecdysozoa</taxon>
        <taxon>Arthropoda</taxon>
        <taxon>Hexapoda</taxon>
        <taxon>Collembola</taxon>
        <taxon>Entomobryomorpha</taxon>
        <taxon>Entomobryoidea</taxon>
        <taxon>Orchesellidae</taxon>
        <taxon>Orchesellinae</taxon>
        <taxon>Orchesella</taxon>
    </lineage>
</organism>
<proteinExistence type="predicted"/>
<dbReference type="SMART" id="SM00355">
    <property type="entry name" value="ZnF_C2H2"/>
    <property type="match status" value="15"/>
</dbReference>
<keyword evidence="4 7" id="KW-0863">Zinc-finger</keyword>